<dbReference type="InterPro" id="IPR014436">
    <property type="entry name" value="Extradiol_dOase_DODA"/>
</dbReference>
<feature type="region of interest" description="Disordered" evidence="6">
    <location>
        <begin position="632"/>
        <end position="656"/>
    </location>
</feature>
<sequence length="768" mass="84169">MTAKATASYGSTESAREIGGWRFSCHKAPAMSSAQREELAAELRLRPAIPLPEVVFADSTLQIDHPASGLTIHFDAKEALYTWMLDHQRGCSLEITQTSDTLPLDKLQQQVAILFYDRLLLFEDDIRDLGEIYVEVRVRVMEFGFLLLCRYYCRIDEKQTLKLQDTRYYHEFGDDFVWRDHETRESTIGAEARPAMSSDDDVYHHPVLALSHGPGPLWLLKHGVENRTSKPARNVASIFKKLYPGGAHKPKRILLVSAHWETYRIGFEISKSPSPGMLFDYEGFPPDAYKVVYPAKGDADFANEVATLLSRSKIKATQVLRAFDHAAFVPLTLIRRQADIPVVTLSINWKLNAHAHFELGRALAPLRDQDTLIICSGQATHGLRGEGDAIPQSGLDFQAWLDSVLTRGEEGQEEVTYAQRQEKLLAWESAAGAFEAHPRADHFMPFLIAAGAGMEKKVPQATKLYGGWGIKNHLSAEGTVKFERGRRSSLAMVLSRALVMLCVAVALLSEAPGVSVDAELVSPLRQLEEEAVKVHVKVHLKEEAPQPKLQDAAPSSKHSHKHHKKDGEEETTESGETVRNYGHGTVRIESQGAKAGKKLVKGHHKNEPSKKEPTDETVVEYNHGSVKISSKEATDGETMDKAKKGATPDEKEVTSTANKVNELVTKLSSTDSAENKSFIDAYGPVVVICGIIGGLAAIIGVAGLVMGQTQSNDDNLDSVLSASDLDVDVEANVLSTGGVQALDDSGSDAVDDEEEEGTFANGTGHVSV</sequence>
<reference evidence="9" key="1">
    <citation type="submission" date="2021-01" db="EMBL/GenBank/DDBJ databases">
        <title>Phytophthora aleatoria, a newly-described species from Pinus radiata is distinct from Phytophthora cactorum isolates based on comparative genomics.</title>
        <authorList>
            <person name="Mcdougal R."/>
            <person name="Panda P."/>
            <person name="Williams N."/>
            <person name="Studholme D.J."/>
        </authorList>
    </citation>
    <scope>NUCLEOTIDE SEQUENCE</scope>
    <source>
        <strain evidence="9">NZFS 3830</strain>
    </source>
</reference>
<evidence type="ECO:0000256" key="6">
    <source>
        <dbReference type="SAM" id="MobiDB-lite"/>
    </source>
</evidence>
<feature type="region of interest" description="Disordered" evidence="6">
    <location>
        <begin position="740"/>
        <end position="768"/>
    </location>
</feature>
<protein>
    <recommendedName>
        <fullName evidence="8">Extradiol ring-cleavage dioxygenase class III enzyme subunit B domain-containing protein</fullName>
    </recommendedName>
</protein>
<keyword evidence="7" id="KW-0812">Transmembrane</keyword>
<organism evidence="9 10">
    <name type="scientific">Phytophthora cactorum</name>
    <dbReference type="NCBI Taxonomy" id="29920"/>
    <lineage>
        <taxon>Eukaryota</taxon>
        <taxon>Sar</taxon>
        <taxon>Stramenopiles</taxon>
        <taxon>Oomycota</taxon>
        <taxon>Peronosporomycetes</taxon>
        <taxon>Peronosporales</taxon>
        <taxon>Peronosporaceae</taxon>
        <taxon>Phytophthora</taxon>
    </lineage>
</organism>
<keyword evidence="7" id="KW-0472">Membrane</keyword>
<comment type="cofactor">
    <cofactor evidence="1">
        <name>Zn(2+)</name>
        <dbReference type="ChEBI" id="CHEBI:29105"/>
    </cofactor>
</comment>
<gene>
    <name evidence="9" type="ORF">JG687_00006686</name>
</gene>
<dbReference type="VEuPathDB" id="FungiDB:PC110_g4069"/>
<dbReference type="PANTHER" id="PTHR30096:SF0">
    <property type="entry name" value="4,5-DOPA DIOXYGENASE EXTRADIOL-LIKE PROTEIN"/>
    <property type="match status" value="1"/>
</dbReference>
<proteinExistence type="inferred from homology"/>
<accession>A0A8T1UHM0</accession>
<dbReference type="Proteomes" id="UP000688947">
    <property type="component" value="Unassembled WGS sequence"/>
</dbReference>
<evidence type="ECO:0000313" key="10">
    <source>
        <dbReference type="Proteomes" id="UP000688947"/>
    </source>
</evidence>
<keyword evidence="3" id="KW-0479">Metal-binding</keyword>
<dbReference type="PANTHER" id="PTHR30096">
    <property type="entry name" value="4,5-DOPA DIOXYGENASE EXTRADIOL-LIKE PROTEIN"/>
    <property type="match status" value="1"/>
</dbReference>
<dbReference type="GO" id="GO:0016702">
    <property type="term" value="F:oxidoreductase activity, acting on single donors with incorporation of molecular oxygen, incorporation of two atoms of oxygen"/>
    <property type="evidence" value="ECO:0007669"/>
    <property type="project" value="UniProtKB-ARBA"/>
</dbReference>
<feature type="compositionally biased region" description="Basic and acidic residues" evidence="6">
    <location>
        <begin position="605"/>
        <end position="614"/>
    </location>
</feature>
<feature type="transmembrane region" description="Helical" evidence="7">
    <location>
        <begin position="681"/>
        <end position="705"/>
    </location>
</feature>
<comment type="similarity">
    <text evidence="2">Belongs to the DODA-type extradiol aromatic ring-opening dioxygenase family.</text>
</comment>
<dbReference type="GO" id="GO:0008198">
    <property type="term" value="F:ferrous iron binding"/>
    <property type="evidence" value="ECO:0007669"/>
    <property type="project" value="InterPro"/>
</dbReference>
<dbReference type="OrthoDB" id="7396853at2759"/>
<feature type="compositionally biased region" description="Basic residues" evidence="6">
    <location>
        <begin position="595"/>
        <end position="604"/>
    </location>
</feature>
<evidence type="ECO:0000256" key="7">
    <source>
        <dbReference type="SAM" id="Phobius"/>
    </source>
</evidence>
<dbReference type="VEuPathDB" id="FungiDB:PC110_g4067"/>
<dbReference type="VEuPathDB" id="FungiDB:PC110_g4068"/>
<evidence type="ECO:0000256" key="2">
    <source>
        <dbReference type="ARBA" id="ARBA00007581"/>
    </source>
</evidence>
<dbReference type="EMBL" id="JAENGZ010000278">
    <property type="protein sequence ID" value="KAG6963233.1"/>
    <property type="molecule type" value="Genomic_DNA"/>
</dbReference>
<evidence type="ECO:0000256" key="4">
    <source>
        <dbReference type="ARBA" id="ARBA00022833"/>
    </source>
</evidence>
<dbReference type="InterPro" id="IPR007303">
    <property type="entry name" value="TIP41-like"/>
</dbReference>
<feature type="compositionally biased region" description="Acidic residues" evidence="6">
    <location>
        <begin position="745"/>
        <end position="757"/>
    </location>
</feature>
<evidence type="ECO:0000259" key="8">
    <source>
        <dbReference type="Pfam" id="PF02900"/>
    </source>
</evidence>
<dbReference type="AlphaFoldDB" id="A0A8T1UHM0"/>
<feature type="region of interest" description="Disordered" evidence="6">
    <location>
        <begin position="540"/>
        <end position="618"/>
    </location>
</feature>
<feature type="compositionally biased region" description="Basic and acidic residues" evidence="6">
    <location>
        <begin position="632"/>
        <end position="653"/>
    </location>
</feature>
<evidence type="ECO:0000256" key="3">
    <source>
        <dbReference type="ARBA" id="ARBA00022723"/>
    </source>
</evidence>
<evidence type="ECO:0000313" key="9">
    <source>
        <dbReference type="EMBL" id="KAG6963233.1"/>
    </source>
</evidence>
<dbReference type="Pfam" id="PF04176">
    <property type="entry name" value="TIP41"/>
    <property type="match status" value="1"/>
</dbReference>
<keyword evidence="7" id="KW-1133">Transmembrane helix</keyword>
<dbReference type="CDD" id="cd07363">
    <property type="entry name" value="45_DOPA_Dioxygenase"/>
    <property type="match status" value="1"/>
</dbReference>
<comment type="caution">
    <text evidence="9">The sequence shown here is derived from an EMBL/GenBank/DDBJ whole genome shotgun (WGS) entry which is preliminary data.</text>
</comment>
<dbReference type="InterPro" id="IPR004183">
    <property type="entry name" value="Xdiol_dOase_suB"/>
</dbReference>
<keyword evidence="5" id="KW-0560">Oxidoreductase</keyword>
<keyword evidence="4" id="KW-0862">Zinc</keyword>
<dbReference type="Pfam" id="PF02900">
    <property type="entry name" value="LigB"/>
    <property type="match status" value="1"/>
</dbReference>
<dbReference type="GO" id="GO:0008270">
    <property type="term" value="F:zinc ion binding"/>
    <property type="evidence" value="ECO:0007669"/>
    <property type="project" value="InterPro"/>
</dbReference>
<feature type="domain" description="Extradiol ring-cleavage dioxygenase class III enzyme subunit B" evidence="8">
    <location>
        <begin position="209"/>
        <end position="458"/>
    </location>
</feature>
<name>A0A8T1UHM0_9STRA</name>
<evidence type="ECO:0000256" key="1">
    <source>
        <dbReference type="ARBA" id="ARBA00001947"/>
    </source>
</evidence>
<evidence type="ECO:0000256" key="5">
    <source>
        <dbReference type="ARBA" id="ARBA00023002"/>
    </source>
</evidence>